<evidence type="ECO:0000256" key="10">
    <source>
        <dbReference type="ARBA" id="ARBA00038489"/>
    </source>
</evidence>
<dbReference type="NCBIfam" id="NF006960">
    <property type="entry name" value="PRK09437.1"/>
    <property type="match status" value="1"/>
</dbReference>
<evidence type="ECO:0000256" key="12">
    <source>
        <dbReference type="PIRSR" id="PIRSR000239-1"/>
    </source>
</evidence>
<comment type="subunit">
    <text evidence="2">Monomer.</text>
</comment>
<dbReference type="CDD" id="cd03017">
    <property type="entry name" value="PRX_BCP"/>
    <property type="match status" value="1"/>
</dbReference>
<keyword evidence="8" id="KW-0676">Redox-active center</keyword>
<dbReference type="Gene3D" id="3.40.30.10">
    <property type="entry name" value="Glutaredoxin"/>
    <property type="match status" value="1"/>
</dbReference>
<comment type="function">
    <text evidence="1">Thiol-specific peroxidase that catalyzes the reduction of hydrogen peroxide and organic hydroperoxides to water and alcohols, respectively. Plays a role in cell protection against oxidative stress by detoxifying peroxides and as sensor of hydrogen peroxide-mediated signaling events.</text>
</comment>
<dbReference type="AlphaFoldDB" id="A0A0G1NE97"/>
<feature type="domain" description="Thioredoxin" evidence="13">
    <location>
        <begin position="14"/>
        <end position="167"/>
    </location>
</feature>
<evidence type="ECO:0000256" key="7">
    <source>
        <dbReference type="ARBA" id="ARBA00023157"/>
    </source>
</evidence>
<proteinExistence type="inferred from homology"/>
<accession>A0A0G1NE97</accession>
<dbReference type="FunFam" id="3.40.30.10:FF:000007">
    <property type="entry name" value="Thioredoxin-dependent thiol peroxidase"/>
    <property type="match status" value="1"/>
</dbReference>
<dbReference type="InterPro" id="IPR036249">
    <property type="entry name" value="Thioredoxin-like_sf"/>
</dbReference>
<dbReference type="GO" id="GO:0005737">
    <property type="term" value="C:cytoplasm"/>
    <property type="evidence" value="ECO:0007669"/>
    <property type="project" value="TreeGrafter"/>
</dbReference>
<comment type="catalytic activity">
    <reaction evidence="11">
        <text>a hydroperoxide + [thioredoxin]-dithiol = an alcohol + [thioredoxin]-disulfide + H2O</text>
        <dbReference type="Rhea" id="RHEA:62620"/>
        <dbReference type="Rhea" id="RHEA-COMP:10698"/>
        <dbReference type="Rhea" id="RHEA-COMP:10700"/>
        <dbReference type="ChEBI" id="CHEBI:15377"/>
        <dbReference type="ChEBI" id="CHEBI:29950"/>
        <dbReference type="ChEBI" id="CHEBI:30879"/>
        <dbReference type="ChEBI" id="CHEBI:35924"/>
        <dbReference type="ChEBI" id="CHEBI:50058"/>
        <dbReference type="EC" id="1.11.1.24"/>
    </reaction>
</comment>
<dbReference type="PANTHER" id="PTHR42801:SF4">
    <property type="entry name" value="AHPC_TSA FAMILY PROTEIN"/>
    <property type="match status" value="1"/>
</dbReference>
<evidence type="ECO:0000256" key="11">
    <source>
        <dbReference type="ARBA" id="ARBA00049091"/>
    </source>
</evidence>
<keyword evidence="4" id="KW-0575">Peroxidase</keyword>
<feature type="active site" description="Cysteine sulfenic acid (-SOH) intermediate; for peroxidase activity" evidence="12">
    <location>
        <position position="56"/>
    </location>
</feature>
<evidence type="ECO:0000313" key="15">
    <source>
        <dbReference type="Proteomes" id="UP000034032"/>
    </source>
</evidence>
<evidence type="ECO:0000313" key="14">
    <source>
        <dbReference type="EMBL" id="KKT82524.1"/>
    </source>
</evidence>
<dbReference type="GO" id="GO:0034599">
    <property type="term" value="P:cellular response to oxidative stress"/>
    <property type="evidence" value="ECO:0007669"/>
    <property type="project" value="TreeGrafter"/>
</dbReference>
<evidence type="ECO:0000256" key="8">
    <source>
        <dbReference type="ARBA" id="ARBA00023284"/>
    </source>
</evidence>
<evidence type="ECO:0000256" key="5">
    <source>
        <dbReference type="ARBA" id="ARBA00022862"/>
    </source>
</evidence>
<evidence type="ECO:0000256" key="2">
    <source>
        <dbReference type="ARBA" id="ARBA00011245"/>
    </source>
</evidence>
<dbReference type="EC" id="1.11.1.24" evidence="3"/>
<dbReference type="InterPro" id="IPR024706">
    <property type="entry name" value="Peroxiredoxin_AhpC-typ"/>
</dbReference>
<evidence type="ECO:0000256" key="3">
    <source>
        <dbReference type="ARBA" id="ARBA00013017"/>
    </source>
</evidence>
<keyword evidence="5" id="KW-0049">Antioxidant</keyword>
<organism evidence="14 15">
    <name type="scientific">Candidatus Yanofskybacteria bacterium GW2011_GWA2_44_9</name>
    <dbReference type="NCBI Taxonomy" id="1619025"/>
    <lineage>
        <taxon>Bacteria</taxon>
        <taxon>Candidatus Yanofskyibacteriota</taxon>
    </lineage>
</organism>
<reference evidence="14 15" key="1">
    <citation type="journal article" date="2015" name="Nature">
        <title>rRNA introns, odd ribosomes, and small enigmatic genomes across a large radiation of phyla.</title>
        <authorList>
            <person name="Brown C.T."/>
            <person name="Hug L.A."/>
            <person name="Thomas B.C."/>
            <person name="Sharon I."/>
            <person name="Castelle C.J."/>
            <person name="Singh A."/>
            <person name="Wilkins M.J."/>
            <person name="Williams K.H."/>
            <person name="Banfield J.F."/>
        </authorList>
    </citation>
    <scope>NUCLEOTIDE SEQUENCE [LARGE SCALE GENOMIC DNA]</scope>
</reference>
<dbReference type="GO" id="GO:0045454">
    <property type="term" value="P:cell redox homeostasis"/>
    <property type="evidence" value="ECO:0007669"/>
    <property type="project" value="TreeGrafter"/>
</dbReference>
<protein>
    <recommendedName>
        <fullName evidence="3">thioredoxin-dependent peroxiredoxin</fullName>
        <ecNumber evidence="3">1.11.1.24</ecNumber>
    </recommendedName>
    <alternativeName>
        <fullName evidence="9">Thioredoxin peroxidase</fullName>
    </alternativeName>
</protein>
<dbReference type="PATRIC" id="fig|1619025.3.peg.255"/>
<evidence type="ECO:0000256" key="9">
    <source>
        <dbReference type="ARBA" id="ARBA00032824"/>
    </source>
</evidence>
<dbReference type="PROSITE" id="PS51352">
    <property type="entry name" value="THIOREDOXIN_2"/>
    <property type="match status" value="1"/>
</dbReference>
<dbReference type="InterPro" id="IPR050924">
    <property type="entry name" value="Peroxiredoxin_BCP/PrxQ"/>
</dbReference>
<dbReference type="PANTHER" id="PTHR42801">
    <property type="entry name" value="THIOREDOXIN-DEPENDENT PEROXIDE REDUCTASE"/>
    <property type="match status" value="1"/>
</dbReference>
<dbReference type="PIRSF" id="PIRSF000239">
    <property type="entry name" value="AHPC"/>
    <property type="match status" value="1"/>
</dbReference>
<dbReference type="EMBL" id="LCJR01000005">
    <property type="protein sequence ID" value="KKT82524.1"/>
    <property type="molecule type" value="Genomic_DNA"/>
</dbReference>
<dbReference type="GO" id="GO:0008379">
    <property type="term" value="F:thioredoxin peroxidase activity"/>
    <property type="evidence" value="ECO:0007669"/>
    <property type="project" value="TreeGrafter"/>
</dbReference>
<dbReference type="InterPro" id="IPR013766">
    <property type="entry name" value="Thioredoxin_domain"/>
</dbReference>
<dbReference type="SUPFAM" id="SSF52833">
    <property type="entry name" value="Thioredoxin-like"/>
    <property type="match status" value="1"/>
</dbReference>
<evidence type="ECO:0000256" key="6">
    <source>
        <dbReference type="ARBA" id="ARBA00023002"/>
    </source>
</evidence>
<keyword evidence="6" id="KW-0560">Oxidoreductase</keyword>
<gene>
    <name evidence="14" type="ORF">UW79_C0005G0049</name>
</gene>
<dbReference type="InterPro" id="IPR000866">
    <property type="entry name" value="AhpC/TSA"/>
</dbReference>
<comment type="caution">
    <text evidence="14">The sequence shown here is derived from an EMBL/GenBank/DDBJ whole genome shotgun (WGS) entry which is preliminary data.</text>
</comment>
<keyword evidence="7" id="KW-1015">Disulfide bond</keyword>
<dbReference type="Pfam" id="PF00578">
    <property type="entry name" value="AhpC-TSA"/>
    <property type="match status" value="1"/>
</dbReference>
<sequence>MTEPLIPSADKFMLKLNTKAPSFSLLDQDGKTHSLIDYRGGWVLIYFYPKDDTPGCIKEACSIRDNWPKFEKLDCIVLGISADSVKSHEKFSKKYKLPFVILADHKKEIIKMYGAWQKKKFMGKEYMGIKRMSYLVNPEGAIVKVYPEVKAEKHADEVLSDLMSFYRDKK</sequence>
<evidence type="ECO:0000259" key="13">
    <source>
        <dbReference type="PROSITE" id="PS51352"/>
    </source>
</evidence>
<comment type="similarity">
    <text evidence="10">Belongs to the peroxiredoxin family. BCP/PrxQ subfamily.</text>
</comment>
<evidence type="ECO:0000256" key="4">
    <source>
        <dbReference type="ARBA" id="ARBA00022559"/>
    </source>
</evidence>
<dbReference type="Proteomes" id="UP000034032">
    <property type="component" value="Unassembled WGS sequence"/>
</dbReference>
<name>A0A0G1NE97_9BACT</name>
<evidence type="ECO:0000256" key="1">
    <source>
        <dbReference type="ARBA" id="ARBA00003330"/>
    </source>
</evidence>